<dbReference type="InterPro" id="IPR051404">
    <property type="entry name" value="TA_system_antitoxin"/>
</dbReference>
<dbReference type="PANTHER" id="PTHR34504">
    <property type="entry name" value="ANTITOXIN HICB"/>
    <property type="match status" value="1"/>
</dbReference>
<feature type="compositionally biased region" description="Basic residues" evidence="1">
    <location>
        <begin position="17"/>
        <end position="28"/>
    </location>
</feature>
<sequence>MVSEISKQSKDKESQKGKNKKPSPRVKKTRLDAKIASQIKLPKEKDTTSIKVTVVVQKEDNWYVAKCIENNVVSQGKSIEESLESLKEALELYYEDTMPEEKNPVTLITIMEVPL</sequence>
<protein>
    <recommendedName>
        <fullName evidence="4">HicB-like antitoxin of toxin-antitoxin system domain-containing protein</fullName>
    </recommendedName>
</protein>
<gene>
    <name evidence="2" type="ORF">DTL3_1005</name>
</gene>
<feature type="compositionally biased region" description="Basic and acidic residues" evidence="1">
    <location>
        <begin position="7"/>
        <end position="16"/>
    </location>
</feature>
<dbReference type="AlphaFoldDB" id="A0A0C7P347"/>
<dbReference type="Pfam" id="PF24113">
    <property type="entry name" value="DUF7387"/>
    <property type="match status" value="1"/>
</dbReference>
<dbReference type="InterPro" id="IPR035069">
    <property type="entry name" value="TTHA1013/TTHA0281-like"/>
</dbReference>
<dbReference type="HOGENOM" id="CLU_2104967_0_0_0"/>
<reference evidence="3" key="1">
    <citation type="submission" date="2014-11" db="EMBL/GenBank/DDBJ databases">
        <authorList>
            <person name="Wibberg D."/>
        </authorList>
    </citation>
    <scope>NUCLEOTIDE SEQUENCE [LARGE SCALE GENOMIC DNA]</scope>
    <source>
        <strain evidence="3">L3</strain>
    </source>
</reference>
<feature type="region of interest" description="Disordered" evidence="1">
    <location>
        <begin position="1"/>
        <end position="29"/>
    </location>
</feature>
<evidence type="ECO:0000313" key="2">
    <source>
        <dbReference type="EMBL" id="CEP78309.1"/>
    </source>
</evidence>
<dbReference type="Proteomes" id="UP000032809">
    <property type="component" value="Chromosome I"/>
</dbReference>
<keyword evidence="3" id="KW-1185">Reference proteome</keyword>
<dbReference type="SUPFAM" id="SSF143100">
    <property type="entry name" value="TTHA1013/TTHA0281-like"/>
    <property type="match status" value="1"/>
</dbReference>
<evidence type="ECO:0000313" key="3">
    <source>
        <dbReference type="Proteomes" id="UP000032809"/>
    </source>
</evidence>
<dbReference type="PANTHER" id="PTHR34504:SF2">
    <property type="entry name" value="UPF0150 PROTEIN SSL0259"/>
    <property type="match status" value="1"/>
</dbReference>
<dbReference type="KEGG" id="dtn:DTL3_1005"/>
<dbReference type="Gene3D" id="3.30.160.250">
    <property type="match status" value="1"/>
</dbReference>
<organism evidence="2 3">
    <name type="scientific">Defluviitoga tunisiensis</name>
    <dbReference type="NCBI Taxonomy" id="1006576"/>
    <lineage>
        <taxon>Bacteria</taxon>
        <taxon>Thermotogati</taxon>
        <taxon>Thermotogota</taxon>
        <taxon>Thermotogae</taxon>
        <taxon>Petrotogales</taxon>
        <taxon>Petrotogaceae</taxon>
        <taxon>Defluviitoga</taxon>
    </lineage>
</organism>
<dbReference type="STRING" id="1006576.DTL3_1005"/>
<accession>A0A0C7P347</accession>
<evidence type="ECO:0008006" key="4">
    <source>
        <dbReference type="Google" id="ProtNLM"/>
    </source>
</evidence>
<proteinExistence type="predicted"/>
<dbReference type="EMBL" id="LN824141">
    <property type="protein sequence ID" value="CEP78309.1"/>
    <property type="molecule type" value="Genomic_DNA"/>
</dbReference>
<dbReference type="PATRIC" id="fig|1006576.9.peg.994"/>
<name>A0A0C7P347_DEFTU</name>
<dbReference type="InterPro" id="IPR055811">
    <property type="entry name" value="DUF7387"/>
</dbReference>
<evidence type="ECO:0000256" key="1">
    <source>
        <dbReference type="SAM" id="MobiDB-lite"/>
    </source>
</evidence>